<gene>
    <name evidence="2" type="ORF">E0486_17390</name>
</gene>
<evidence type="ECO:0000313" key="3">
    <source>
        <dbReference type="Proteomes" id="UP000295164"/>
    </source>
</evidence>
<dbReference type="InterPro" id="IPR052181">
    <property type="entry name" value="5hmC_binding"/>
</dbReference>
<dbReference type="Proteomes" id="UP000295164">
    <property type="component" value="Unassembled WGS sequence"/>
</dbReference>
<dbReference type="PANTHER" id="PTHR14087:SF7">
    <property type="entry name" value="THYMOCYTE NUCLEAR PROTEIN 1"/>
    <property type="match status" value="1"/>
</dbReference>
<evidence type="ECO:0000259" key="1">
    <source>
        <dbReference type="Pfam" id="PF01878"/>
    </source>
</evidence>
<dbReference type="PANTHER" id="PTHR14087">
    <property type="entry name" value="THYMOCYTE NUCLEAR PROTEIN 1"/>
    <property type="match status" value="1"/>
</dbReference>
<dbReference type="RefSeq" id="WP_131854147.1">
    <property type="nucleotide sequence ID" value="NZ_SKFH01000050.1"/>
</dbReference>
<protein>
    <submittedName>
        <fullName evidence="2">EVE domain-containing protein</fullName>
    </submittedName>
</protein>
<proteinExistence type="predicted"/>
<sequence length="139" mass="15865">MAYWLIKSEPFKYSWEQFEQDGQTFWDGVRNYAARNNLRAMKRGDQLFFYHSNEGLEIVGIAKVVKEAYPDPTTDEDAWVVVDVAPVKRLKVPVSLKTIKADPRLANMALLRLGRLSVAPVTDEEWAIVLEHAGTKAKK</sequence>
<evidence type="ECO:0000313" key="2">
    <source>
        <dbReference type="EMBL" id="TCZ65267.1"/>
    </source>
</evidence>
<organism evidence="2 3">
    <name type="scientific">Flaviaesturariibacter aridisoli</name>
    <dbReference type="NCBI Taxonomy" id="2545761"/>
    <lineage>
        <taxon>Bacteria</taxon>
        <taxon>Pseudomonadati</taxon>
        <taxon>Bacteroidota</taxon>
        <taxon>Chitinophagia</taxon>
        <taxon>Chitinophagales</taxon>
        <taxon>Chitinophagaceae</taxon>
        <taxon>Flaviaestuariibacter</taxon>
    </lineage>
</organism>
<dbReference type="InterPro" id="IPR015947">
    <property type="entry name" value="PUA-like_sf"/>
</dbReference>
<accession>A0A4V2WLX7</accession>
<dbReference type="EMBL" id="SKFH01000050">
    <property type="protein sequence ID" value="TCZ65267.1"/>
    <property type="molecule type" value="Genomic_DNA"/>
</dbReference>
<dbReference type="Gene3D" id="3.10.590.10">
    <property type="entry name" value="ph1033 like domains"/>
    <property type="match status" value="1"/>
</dbReference>
<dbReference type="OrthoDB" id="9791347at2"/>
<name>A0A4V2WLX7_9BACT</name>
<comment type="caution">
    <text evidence="2">The sequence shown here is derived from an EMBL/GenBank/DDBJ whole genome shotgun (WGS) entry which is preliminary data.</text>
</comment>
<dbReference type="CDD" id="cd21133">
    <property type="entry name" value="EVE"/>
    <property type="match status" value="1"/>
</dbReference>
<feature type="domain" description="EVE" evidence="1">
    <location>
        <begin position="2"/>
        <end position="131"/>
    </location>
</feature>
<reference evidence="2 3" key="1">
    <citation type="submission" date="2019-03" db="EMBL/GenBank/DDBJ databases">
        <authorList>
            <person name="Kim M.K.M."/>
        </authorList>
    </citation>
    <scope>NUCLEOTIDE SEQUENCE [LARGE SCALE GENOMIC DNA]</scope>
    <source>
        <strain evidence="2 3">17J68-15</strain>
    </source>
</reference>
<keyword evidence="3" id="KW-1185">Reference proteome</keyword>
<dbReference type="Pfam" id="PF01878">
    <property type="entry name" value="EVE"/>
    <property type="match status" value="1"/>
</dbReference>
<dbReference type="InterPro" id="IPR047197">
    <property type="entry name" value="THYN1-like_EVE"/>
</dbReference>
<dbReference type="InterPro" id="IPR002740">
    <property type="entry name" value="EVE_domain"/>
</dbReference>
<dbReference type="AlphaFoldDB" id="A0A4V2WLX7"/>
<dbReference type="SUPFAM" id="SSF88697">
    <property type="entry name" value="PUA domain-like"/>
    <property type="match status" value="1"/>
</dbReference>